<dbReference type="PANTHER" id="PTHR34482">
    <property type="entry name" value="DNA DAMAGE-INDUCIBLE PROTEIN 1-LIKE"/>
    <property type="match status" value="1"/>
</dbReference>
<evidence type="ECO:0000313" key="3">
    <source>
        <dbReference type="EMBL" id="CAA0808373.1"/>
    </source>
</evidence>
<feature type="non-terminal residue" evidence="3">
    <location>
        <position position="1"/>
    </location>
</feature>
<dbReference type="EMBL" id="CACSLK010003142">
    <property type="protein sequence ID" value="CAA0808373.1"/>
    <property type="molecule type" value="Genomic_DNA"/>
</dbReference>
<sequence length="231" mass="26564">MPPRRDPGHSEVPQATVVAQFCDYNFEKLSSQGDPRVIDEWVQGLEMIFELIREKHYPAYYRAEMERQFLSLQQGTHTVDEYEREFTRLGAFVPDLVSTEAKRSRRFTDGLLPAVRHNIVGHGTQTYARTVTIAQEVDASIWREANHGRLQPSGPVQSSTVPPIQPAVAQQPKDKKRKGRGFQNDRRNHRRQQGAARPQQIPPCTTCGRPHRGERHFGHDICYYCHQPGHF</sequence>
<dbReference type="Pfam" id="PF03732">
    <property type="entry name" value="Retrotrans_gag"/>
    <property type="match status" value="1"/>
</dbReference>
<feature type="domain" description="Retrotransposon gag" evidence="2">
    <location>
        <begin position="49"/>
        <end position="112"/>
    </location>
</feature>
<feature type="region of interest" description="Disordered" evidence="1">
    <location>
        <begin position="148"/>
        <end position="207"/>
    </location>
</feature>
<organism evidence="3 4">
    <name type="scientific">Striga hermonthica</name>
    <name type="common">Purple witchweed</name>
    <name type="synonym">Buchnera hermonthica</name>
    <dbReference type="NCBI Taxonomy" id="68872"/>
    <lineage>
        <taxon>Eukaryota</taxon>
        <taxon>Viridiplantae</taxon>
        <taxon>Streptophyta</taxon>
        <taxon>Embryophyta</taxon>
        <taxon>Tracheophyta</taxon>
        <taxon>Spermatophyta</taxon>
        <taxon>Magnoliopsida</taxon>
        <taxon>eudicotyledons</taxon>
        <taxon>Gunneridae</taxon>
        <taxon>Pentapetalae</taxon>
        <taxon>asterids</taxon>
        <taxon>lamiids</taxon>
        <taxon>Lamiales</taxon>
        <taxon>Orobanchaceae</taxon>
        <taxon>Buchnereae</taxon>
        <taxon>Striga</taxon>
    </lineage>
</organism>
<dbReference type="Proteomes" id="UP001153555">
    <property type="component" value="Unassembled WGS sequence"/>
</dbReference>
<reference evidence="3" key="1">
    <citation type="submission" date="2019-12" db="EMBL/GenBank/DDBJ databases">
        <authorList>
            <person name="Scholes J."/>
        </authorList>
    </citation>
    <scope>NUCLEOTIDE SEQUENCE</scope>
</reference>
<proteinExistence type="predicted"/>
<protein>
    <recommendedName>
        <fullName evidence="2">Retrotransposon gag domain-containing protein</fullName>
    </recommendedName>
</protein>
<dbReference type="PANTHER" id="PTHR34482:SF49">
    <property type="entry name" value="RETROTRANSPOSON GAG DOMAIN-CONTAINING PROTEIN"/>
    <property type="match status" value="1"/>
</dbReference>
<comment type="caution">
    <text evidence="3">The sequence shown here is derived from an EMBL/GenBank/DDBJ whole genome shotgun (WGS) entry which is preliminary data.</text>
</comment>
<evidence type="ECO:0000313" key="4">
    <source>
        <dbReference type="Proteomes" id="UP001153555"/>
    </source>
</evidence>
<dbReference type="OrthoDB" id="1936908at2759"/>
<evidence type="ECO:0000256" key="1">
    <source>
        <dbReference type="SAM" id="MobiDB-lite"/>
    </source>
</evidence>
<keyword evidence="4" id="KW-1185">Reference proteome</keyword>
<gene>
    <name evidence="3" type="ORF">SHERM_10632</name>
</gene>
<name>A0A9N7R1C6_STRHE</name>
<dbReference type="InterPro" id="IPR005162">
    <property type="entry name" value="Retrotrans_gag_dom"/>
</dbReference>
<dbReference type="AlphaFoldDB" id="A0A9N7R1C6"/>
<evidence type="ECO:0000259" key="2">
    <source>
        <dbReference type="Pfam" id="PF03732"/>
    </source>
</evidence>
<accession>A0A9N7R1C6</accession>